<proteinExistence type="predicted"/>
<dbReference type="Pfam" id="PF07859">
    <property type="entry name" value="Abhydrolase_3"/>
    <property type="match status" value="1"/>
</dbReference>
<evidence type="ECO:0000259" key="2">
    <source>
        <dbReference type="Pfam" id="PF07859"/>
    </source>
</evidence>
<dbReference type="EMBL" id="SOZI01000237">
    <property type="protein sequence ID" value="TNY17156.1"/>
    <property type="molecule type" value="Genomic_DNA"/>
</dbReference>
<evidence type="ECO:0000313" key="3">
    <source>
        <dbReference type="EMBL" id="TNY17156.1"/>
    </source>
</evidence>
<dbReference type="InterPro" id="IPR029058">
    <property type="entry name" value="AB_hydrolase_fold"/>
</dbReference>
<keyword evidence="1 3" id="KW-0378">Hydrolase</keyword>
<protein>
    <submittedName>
        <fullName evidence="3">Alpha/Beta hydrolase protein</fullName>
    </submittedName>
</protein>
<dbReference type="GO" id="GO:0016787">
    <property type="term" value="F:hydrolase activity"/>
    <property type="evidence" value="ECO:0007669"/>
    <property type="project" value="UniProtKB-KW"/>
</dbReference>
<name>A0A5C5FLU3_9BASI</name>
<reference evidence="3 4" key="1">
    <citation type="submission" date="2019-03" db="EMBL/GenBank/DDBJ databases">
        <title>Rhodosporidium diobovatum UCD-FST 08-225 genome sequencing, assembly, and annotation.</title>
        <authorList>
            <person name="Fakankun I.U."/>
            <person name="Fristensky B."/>
            <person name="Levin D.B."/>
        </authorList>
    </citation>
    <scope>NUCLEOTIDE SEQUENCE [LARGE SCALE GENOMIC DNA]</scope>
    <source>
        <strain evidence="3 4">UCD-FST 08-225</strain>
    </source>
</reference>
<dbReference type="InterPro" id="IPR013094">
    <property type="entry name" value="AB_hydrolase_3"/>
</dbReference>
<dbReference type="Gene3D" id="3.40.50.1820">
    <property type="entry name" value="alpha/beta hydrolase"/>
    <property type="match status" value="1"/>
</dbReference>
<accession>A0A5C5FLU3</accession>
<dbReference type="AlphaFoldDB" id="A0A5C5FLU3"/>
<evidence type="ECO:0000256" key="1">
    <source>
        <dbReference type="ARBA" id="ARBA00022801"/>
    </source>
</evidence>
<sequence length="300" mass="32353">MRAASAAVHLDVPYPGATGPRQALDLFLPASAGPNSPLLVFIHGGAWRSESKGDFVDSLMPALVRHTNLPTACLEYRLAPADPHPAQIKDVVAGLSLLTGPLLSLEQGAAKWHRERLWVVGHSAGAFMAASLVLRPPPSSTPPSFSVPPAVRHAVRGIICVDGIYDLPALLAEYPSYDSFVHEAFGSDPRVLAHESPARWSLYDKGDGDDGRRRDLRVVVLHSRNDELLSLRQPRLFLRRMKQLFGGGDDAADLADEDVGDEAERDLPANVACDFAALKGGHYEVVKGEELARALGSLLQ</sequence>
<dbReference type="SUPFAM" id="SSF53474">
    <property type="entry name" value="alpha/beta-Hydrolases"/>
    <property type="match status" value="1"/>
</dbReference>
<dbReference type="PANTHER" id="PTHR48081:SF33">
    <property type="entry name" value="KYNURENINE FORMAMIDASE"/>
    <property type="match status" value="1"/>
</dbReference>
<dbReference type="InterPro" id="IPR050300">
    <property type="entry name" value="GDXG_lipolytic_enzyme"/>
</dbReference>
<comment type="caution">
    <text evidence="3">The sequence shown here is derived from an EMBL/GenBank/DDBJ whole genome shotgun (WGS) entry which is preliminary data.</text>
</comment>
<feature type="domain" description="Alpha/beta hydrolase fold-3" evidence="2">
    <location>
        <begin position="39"/>
        <end position="167"/>
    </location>
</feature>
<dbReference type="PANTHER" id="PTHR48081">
    <property type="entry name" value="AB HYDROLASE SUPERFAMILY PROTEIN C4A8.06C"/>
    <property type="match status" value="1"/>
</dbReference>
<evidence type="ECO:0000313" key="4">
    <source>
        <dbReference type="Proteomes" id="UP000311382"/>
    </source>
</evidence>
<dbReference type="STRING" id="5288.A0A5C5FLU3"/>
<dbReference type="Proteomes" id="UP000311382">
    <property type="component" value="Unassembled WGS sequence"/>
</dbReference>
<gene>
    <name evidence="3" type="ORF">DMC30DRAFT_138118</name>
</gene>
<organism evidence="3 4">
    <name type="scientific">Rhodotorula diobovata</name>
    <dbReference type="NCBI Taxonomy" id="5288"/>
    <lineage>
        <taxon>Eukaryota</taxon>
        <taxon>Fungi</taxon>
        <taxon>Dikarya</taxon>
        <taxon>Basidiomycota</taxon>
        <taxon>Pucciniomycotina</taxon>
        <taxon>Microbotryomycetes</taxon>
        <taxon>Sporidiobolales</taxon>
        <taxon>Sporidiobolaceae</taxon>
        <taxon>Rhodotorula</taxon>
    </lineage>
</organism>
<keyword evidence="4" id="KW-1185">Reference proteome</keyword>
<dbReference type="OrthoDB" id="6495301at2759"/>